<dbReference type="GO" id="GO:0003677">
    <property type="term" value="F:DNA binding"/>
    <property type="evidence" value="ECO:0007669"/>
    <property type="project" value="UniProtKB-KW"/>
</dbReference>
<name>A0A364K8P5_9BACL</name>
<dbReference type="InterPro" id="IPR001387">
    <property type="entry name" value="Cro/C1-type_HTH"/>
</dbReference>
<dbReference type="Pfam" id="PF01381">
    <property type="entry name" value="HTH_3"/>
    <property type="match status" value="1"/>
</dbReference>
<dbReference type="CDD" id="cd00093">
    <property type="entry name" value="HTH_XRE"/>
    <property type="match status" value="1"/>
</dbReference>
<dbReference type="Gene3D" id="1.10.260.40">
    <property type="entry name" value="lambda repressor-like DNA-binding domains"/>
    <property type="match status" value="1"/>
</dbReference>
<evidence type="ECO:0000313" key="3">
    <source>
        <dbReference type="EMBL" id="RAL26669.1"/>
    </source>
</evidence>
<dbReference type="AlphaFoldDB" id="A0A364K8P5"/>
<keyword evidence="4" id="KW-1185">Reference proteome</keyword>
<dbReference type="PROSITE" id="PS50943">
    <property type="entry name" value="HTH_CROC1"/>
    <property type="match status" value="1"/>
</dbReference>
<dbReference type="SMART" id="SM00530">
    <property type="entry name" value="HTH_XRE"/>
    <property type="match status" value="1"/>
</dbReference>
<dbReference type="RefSeq" id="WP_113657274.1">
    <property type="nucleotide sequence ID" value="NZ_KZ845663.1"/>
</dbReference>
<dbReference type="EMBL" id="QJKK01000001">
    <property type="protein sequence ID" value="RAL26669.1"/>
    <property type="molecule type" value="Genomic_DNA"/>
</dbReference>
<evidence type="ECO:0000259" key="2">
    <source>
        <dbReference type="PROSITE" id="PS50943"/>
    </source>
</evidence>
<protein>
    <submittedName>
        <fullName evidence="3">Transcriptional regulator</fullName>
    </submittedName>
</protein>
<reference evidence="3 4" key="1">
    <citation type="submission" date="2018-06" db="EMBL/GenBank/DDBJ databases">
        <title>Thermoflavimicrobium daqus sp. nov., a thermophilic microbe isolated from Moutai-flavour Daqu.</title>
        <authorList>
            <person name="Wang X."/>
            <person name="Zhou H."/>
        </authorList>
    </citation>
    <scope>NUCLEOTIDE SEQUENCE [LARGE SCALE GENOMIC DNA]</scope>
    <source>
        <strain evidence="3 4">FBKL4.011</strain>
    </source>
</reference>
<dbReference type="Proteomes" id="UP000251213">
    <property type="component" value="Unassembled WGS sequence"/>
</dbReference>
<organism evidence="3 4">
    <name type="scientific">Thermoflavimicrobium daqui</name>
    <dbReference type="NCBI Taxonomy" id="2137476"/>
    <lineage>
        <taxon>Bacteria</taxon>
        <taxon>Bacillati</taxon>
        <taxon>Bacillota</taxon>
        <taxon>Bacilli</taxon>
        <taxon>Bacillales</taxon>
        <taxon>Thermoactinomycetaceae</taxon>
        <taxon>Thermoflavimicrobium</taxon>
    </lineage>
</organism>
<gene>
    <name evidence="3" type="ORF">DL897_01055</name>
</gene>
<dbReference type="PANTHER" id="PTHR46558:SF4">
    <property type="entry name" value="DNA-BIDING PHAGE PROTEIN"/>
    <property type="match status" value="1"/>
</dbReference>
<keyword evidence="1" id="KW-0238">DNA-binding</keyword>
<dbReference type="OrthoDB" id="9808239at2"/>
<proteinExistence type="predicted"/>
<comment type="caution">
    <text evidence="3">The sequence shown here is derived from an EMBL/GenBank/DDBJ whole genome shotgun (WGS) entry which is preliminary data.</text>
</comment>
<dbReference type="PANTHER" id="PTHR46558">
    <property type="entry name" value="TRACRIPTIONAL REGULATORY PROTEIN-RELATED-RELATED"/>
    <property type="match status" value="1"/>
</dbReference>
<evidence type="ECO:0000256" key="1">
    <source>
        <dbReference type="ARBA" id="ARBA00023125"/>
    </source>
</evidence>
<accession>A0A364K8P5</accession>
<feature type="domain" description="HTH cro/C1-type" evidence="2">
    <location>
        <begin position="6"/>
        <end position="60"/>
    </location>
</feature>
<reference evidence="3 4" key="2">
    <citation type="submission" date="2018-06" db="EMBL/GenBank/DDBJ databases">
        <authorList>
            <person name="Zhirakovskaya E."/>
        </authorList>
    </citation>
    <scope>NUCLEOTIDE SEQUENCE [LARGE SCALE GENOMIC DNA]</scope>
    <source>
        <strain evidence="3 4">FBKL4.011</strain>
    </source>
</reference>
<evidence type="ECO:0000313" key="4">
    <source>
        <dbReference type="Proteomes" id="UP000251213"/>
    </source>
</evidence>
<sequence length="69" mass="8031">MLKNRIRELRVRERLTQTELATKIGVSRQTIGFIEKGDYSPSVVLALKIAQVFQLPLEEVFWLEQAEED</sequence>
<dbReference type="SUPFAM" id="SSF47413">
    <property type="entry name" value="lambda repressor-like DNA-binding domains"/>
    <property type="match status" value="1"/>
</dbReference>
<dbReference type="InterPro" id="IPR010982">
    <property type="entry name" value="Lambda_DNA-bd_dom_sf"/>
</dbReference>